<dbReference type="GO" id="GO:0005783">
    <property type="term" value="C:endoplasmic reticulum"/>
    <property type="evidence" value="ECO:0007669"/>
    <property type="project" value="TreeGrafter"/>
</dbReference>
<dbReference type="Proteomes" id="UP000757232">
    <property type="component" value="Unassembled WGS sequence"/>
</dbReference>
<protein>
    <recommendedName>
        <fullName evidence="13">alpha-1,2-Mannosidase</fullName>
        <ecNumber evidence="13">3.2.1.-</ecNumber>
    </recommendedName>
</protein>
<dbReference type="PANTHER" id="PTHR11742:SF55">
    <property type="entry name" value="ENDOPLASMIC RETICULUM MANNOSYL-OLIGOSACCHARIDE 1,2-ALPHA-MANNOSIDASE"/>
    <property type="match status" value="1"/>
</dbReference>
<evidence type="ECO:0000313" key="15">
    <source>
        <dbReference type="EMBL" id="OCB88762.1"/>
    </source>
</evidence>
<evidence type="ECO:0000256" key="13">
    <source>
        <dbReference type="RuleBase" id="RU361193"/>
    </source>
</evidence>
<dbReference type="SUPFAM" id="SSF48225">
    <property type="entry name" value="Seven-hairpin glycosidases"/>
    <property type="match status" value="1"/>
</dbReference>
<evidence type="ECO:0000256" key="3">
    <source>
        <dbReference type="ARBA" id="ARBA00007658"/>
    </source>
</evidence>
<organism evidence="15 16">
    <name type="scientific">Sanghuangporus baumii</name>
    <name type="common">Phellinus baumii</name>
    <dbReference type="NCBI Taxonomy" id="108892"/>
    <lineage>
        <taxon>Eukaryota</taxon>
        <taxon>Fungi</taxon>
        <taxon>Dikarya</taxon>
        <taxon>Basidiomycota</taxon>
        <taxon>Agaricomycotina</taxon>
        <taxon>Agaricomycetes</taxon>
        <taxon>Hymenochaetales</taxon>
        <taxon>Hymenochaetaceae</taxon>
        <taxon>Sanghuangporus</taxon>
    </lineage>
</organism>
<dbReference type="GO" id="GO:0004571">
    <property type="term" value="F:mannosyl-oligosaccharide 1,2-alpha-mannosidase activity"/>
    <property type="evidence" value="ECO:0007669"/>
    <property type="project" value="UniProtKB-EC"/>
</dbReference>
<evidence type="ECO:0000256" key="1">
    <source>
        <dbReference type="ARBA" id="ARBA00001913"/>
    </source>
</evidence>
<dbReference type="InterPro" id="IPR012341">
    <property type="entry name" value="6hp_glycosidase-like_sf"/>
</dbReference>
<comment type="cofactor">
    <cofactor evidence="1 11">
        <name>Ca(2+)</name>
        <dbReference type="ChEBI" id="CHEBI:29108"/>
    </cofactor>
</comment>
<keyword evidence="5 13" id="KW-0378">Hydrolase</keyword>
<dbReference type="EC" id="3.2.1.-" evidence="13"/>
<comment type="catalytic activity">
    <reaction evidence="8">
        <text>N(4)-(alpha-D-Man-(1-&gt;2)-alpha-D-Man-(1-&gt;2)-alpha-D-Man-(1-&gt;3)-[alpha-D-Man-(1-&gt;3)-[alpha-D-Man-(1-&gt;2)-alpha-D-Man-(1-&gt;6)]-alpha-D-Man-(1-&gt;6)]-beta-D-Man-(1-&gt;4)-beta-D-GlcNAc-(1-&gt;4)-beta-D-GlcNAc)-L-asparaginyl-[protein] (N-glucan mannose isomer 8A1,2,3B1,3) + 3 H2O = N(4)-(alpha-D-Man-(1-&gt;3)-[alpha-D-Man-(1-&gt;3)-[alpha-D-Man-(1-&gt;6)]-alpha-D-Man-(1-&gt;6)]-beta-D-Man-(1-&gt;4)-beta-D-GlcNAc-(1-&gt;4)-beta-D-GlcNAc)-L-asparaginyl-[protein] (N-glucan mannose isomer 5A1,2) + 3 beta-D-mannose</text>
        <dbReference type="Rhea" id="RHEA:56028"/>
        <dbReference type="Rhea" id="RHEA-COMP:14358"/>
        <dbReference type="Rhea" id="RHEA-COMP:14367"/>
        <dbReference type="ChEBI" id="CHEBI:15377"/>
        <dbReference type="ChEBI" id="CHEBI:28563"/>
        <dbReference type="ChEBI" id="CHEBI:59087"/>
        <dbReference type="ChEBI" id="CHEBI:60628"/>
        <dbReference type="EC" id="3.2.1.113"/>
    </reaction>
</comment>
<dbReference type="GO" id="GO:0005975">
    <property type="term" value="P:carbohydrate metabolic process"/>
    <property type="evidence" value="ECO:0007669"/>
    <property type="project" value="InterPro"/>
</dbReference>
<dbReference type="AlphaFoldDB" id="A0A9Q5I005"/>
<gene>
    <name evidence="15" type="ORF">A7U60_g4050</name>
</gene>
<evidence type="ECO:0000313" key="16">
    <source>
        <dbReference type="Proteomes" id="UP000757232"/>
    </source>
</evidence>
<comment type="catalytic activity">
    <reaction evidence="9">
        <text>N(4)-(alpha-D-Man-(1-&gt;2)-alpha-D-Man-(1-&gt;2)-alpha-D-Man-(1-&gt;3)-[alpha-D-Man-(1-&gt;2)-alpha-D-Man-(1-&gt;3)-[alpha-D-Man-(1-&gt;2)-alpha-D-Man-(1-&gt;6)]-alpha-D-Man-(1-&gt;6)]-beta-D-Man-(1-&gt;4)-beta-D-GlcNAc-(1-&gt;4)-beta-D-GlcNAc)-L-asparaginyl-[protein] (N-glucan mannose isomer 9A1,2,3B1,2,3) + 4 H2O = N(4)-(alpha-D-Man-(1-&gt;3)-[alpha-D-Man-(1-&gt;3)-[alpha-D-Man-(1-&gt;6)]-alpha-D-Man-(1-&gt;6)]-beta-D-Man-(1-&gt;4)-beta-D-GlcNAc-(1-&gt;4)-beta-D-GlcNAc)-L-asparaginyl-[protein] (N-glucan mannose isomer 5A1,2) + 4 beta-D-mannose</text>
        <dbReference type="Rhea" id="RHEA:56008"/>
        <dbReference type="Rhea" id="RHEA-COMP:14356"/>
        <dbReference type="Rhea" id="RHEA-COMP:14367"/>
        <dbReference type="ChEBI" id="CHEBI:15377"/>
        <dbReference type="ChEBI" id="CHEBI:28563"/>
        <dbReference type="ChEBI" id="CHEBI:59087"/>
        <dbReference type="ChEBI" id="CHEBI:139493"/>
        <dbReference type="EC" id="3.2.1.113"/>
    </reaction>
</comment>
<evidence type="ECO:0000256" key="6">
    <source>
        <dbReference type="ARBA" id="ARBA00022837"/>
    </source>
</evidence>
<name>A0A9Q5I005_SANBA</name>
<feature type="binding site" evidence="11">
    <location>
        <position position="580"/>
    </location>
    <ligand>
        <name>Ca(2+)</name>
        <dbReference type="ChEBI" id="CHEBI:29108"/>
    </ligand>
</feature>
<evidence type="ECO:0000256" key="10">
    <source>
        <dbReference type="PIRSR" id="PIRSR601382-1"/>
    </source>
</evidence>
<evidence type="ECO:0000256" key="8">
    <source>
        <dbReference type="ARBA" id="ARBA00047669"/>
    </source>
</evidence>
<dbReference type="GO" id="GO:0005509">
    <property type="term" value="F:calcium ion binding"/>
    <property type="evidence" value="ECO:0007669"/>
    <property type="project" value="InterPro"/>
</dbReference>
<evidence type="ECO:0000256" key="5">
    <source>
        <dbReference type="ARBA" id="ARBA00022801"/>
    </source>
</evidence>
<keyword evidence="7 12" id="KW-1015">Disulfide bond</keyword>
<accession>A0A9Q5I005</accession>
<evidence type="ECO:0000256" key="4">
    <source>
        <dbReference type="ARBA" id="ARBA00022723"/>
    </source>
</evidence>
<feature type="disulfide bond" evidence="12">
    <location>
        <begin position="344"/>
        <end position="380"/>
    </location>
</feature>
<proteinExistence type="inferred from homology"/>
<dbReference type="EMBL" id="LNZH02000171">
    <property type="protein sequence ID" value="OCB88762.1"/>
    <property type="molecule type" value="Genomic_DNA"/>
</dbReference>
<comment type="pathway">
    <text evidence="2">Protein modification; protein glycosylation.</text>
</comment>
<dbReference type="GO" id="GO:0016020">
    <property type="term" value="C:membrane"/>
    <property type="evidence" value="ECO:0007669"/>
    <property type="project" value="InterPro"/>
</dbReference>
<dbReference type="InterPro" id="IPR001382">
    <property type="entry name" value="Glyco_hydro_47"/>
</dbReference>
<feature type="active site" description="Proton donor" evidence="10">
    <location>
        <position position="138"/>
    </location>
</feature>
<evidence type="ECO:0000256" key="14">
    <source>
        <dbReference type="SAM" id="MobiDB-lite"/>
    </source>
</evidence>
<evidence type="ECO:0000256" key="7">
    <source>
        <dbReference type="ARBA" id="ARBA00023157"/>
    </source>
</evidence>
<feature type="active site" evidence="10">
    <location>
        <position position="269"/>
    </location>
</feature>
<dbReference type="PRINTS" id="PR00747">
    <property type="entry name" value="GLYHDRLASE47"/>
</dbReference>
<sequence length="603" mass="69945">MRHVYTRSRTTLILAASLLCFALYLLWPSSSALRTRWRLFPPEKPDYSHWPRERRAEAVKEAFGHAYSAYERWAIPADELRPLRNASTQNFNGWGVSMFDSLDTLWLMNMKPQFERAVNYISAVDFRKHRRYDVMFFETVIRYLGGLLSAYALSGRRVLLNKADELGQKLLPAYNTDSGMPAFMINPDTGEIDLGPRDQNVVLAEIASCQMEYKYLAYLTGNRKYYTLSDKTWDWFERNQLPDGMWYTEWNITTGEMADSHLTIGALADSAYEYLLKQYLLSNKTETRLRDMYISSMTGMIKNLLYLSPNRHILYVTDVFVSPSPSDPSVMQIEPSRKFEHLSCFLPGLLALGVHSLGEELPPAERTLHKWAADGLAYSCWLMYADDSHGLAPEEVLFERMDHGRLRPGGEWIPYRTGDYDDGDGMVKLRTDEKWFDALERWRKAGGKGSPPGVPRKNGEGGVTEPMPNASDERKEYFPLQHKFLLRPETIESLYVMWRTTGDEVWRDRAWQIFLAIEANCRMPQGYASVSIMDWRMPEVFVPLDEMPSYALAETWKYLYLMFLPPDKDPIPMDKFVLNTEAHPFPIFDWSMDEKEAYRIPGR</sequence>
<keyword evidence="6 11" id="KW-0106">Calcium</keyword>
<dbReference type="InterPro" id="IPR050749">
    <property type="entry name" value="Glycosyl_Hydrolase_47"/>
</dbReference>
<comment type="caution">
    <text evidence="15">The sequence shown here is derived from an EMBL/GenBank/DDBJ whole genome shotgun (WGS) entry which is preliminary data.</text>
</comment>
<feature type="region of interest" description="Disordered" evidence="14">
    <location>
        <begin position="444"/>
        <end position="471"/>
    </location>
</feature>
<feature type="active site" description="Proton donor" evidence="10">
    <location>
        <position position="394"/>
    </location>
</feature>
<keyword evidence="4 11" id="KW-0479">Metal-binding</keyword>
<evidence type="ECO:0000256" key="11">
    <source>
        <dbReference type="PIRSR" id="PIRSR601382-2"/>
    </source>
</evidence>
<dbReference type="PANTHER" id="PTHR11742">
    <property type="entry name" value="MANNOSYL-OLIGOSACCHARIDE ALPHA-1,2-MANNOSIDASE-RELATED"/>
    <property type="match status" value="1"/>
</dbReference>
<evidence type="ECO:0000256" key="9">
    <source>
        <dbReference type="ARBA" id="ARBA00048605"/>
    </source>
</evidence>
<dbReference type="OrthoDB" id="8118055at2759"/>
<evidence type="ECO:0000256" key="12">
    <source>
        <dbReference type="PIRSR" id="PIRSR601382-3"/>
    </source>
</evidence>
<keyword evidence="16" id="KW-1185">Reference proteome</keyword>
<feature type="active site" evidence="10">
    <location>
        <position position="489"/>
    </location>
</feature>
<comment type="similarity">
    <text evidence="3 13">Belongs to the glycosyl hydrolase 47 family.</text>
</comment>
<keyword evidence="13 15" id="KW-0326">Glycosidase</keyword>
<dbReference type="GO" id="GO:0036503">
    <property type="term" value="P:ERAD pathway"/>
    <property type="evidence" value="ECO:0007669"/>
    <property type="project" value="UniProtKB-ARBA"/>
</dbReference>
<dbReference type="Gene3D" id="1.50.10.10">
    <property type="match status" value="1"/>
</dbReference>
<dbReference type="Pfam" id="PF01532">
    <property type="entry name" value="Glyco_hydro_47"/>
    <property type="match status" value="1"/>
</dbReference>
<dbReference type="InterPro" id="IPR036026">
    <property type="entry name" value="Seven-hairpin_glycosidases"/>
</dbReference>
<reference evidence="15" key="1">
    <citation type="submission" date="2016-06" db="EMBL/GenBank/DDBJ databases">
        <title>Draft Genome sequence of the fungus Inonotus baumii.</title>
        <authorList>
            <person name="Zhu H."/>
            <person name="Lin W."/>
        </authorList>
    </citation>
    <scope>NUCLEOTIDE SEQUENCE</scope>
    <source>
        <strain evidence="15">821</strain>
    </source>
</reference>
<evidence type="ECO:0000256" key="2">
    <source>
        <dbReference type="ARBA" id="ARBA00004922"/>
    </source>
</evidence>